<dbReference type="SUPFAM" id="SSF52540">
    <property type="entry name" value="P-loop containing nucleoside triphosphate hydrolases"/>
    <property type="match status" value="1"/>
</dbReference>
<evidence type="ECO:0000313" key="3">
    <source>
        <dbReference type="Proteomes" id="UP000664414"/>
    </source>
</evidence>
<dbReference type="Pfam" id="PF13177">
    <property type="entry name" value="DNA_pol3_delta2"/>
    <property type="match status" value="1"/>
</dbReference>
<name>A0A8J7TSW3_9PROT</name>
<gene>
    <name evidence="2" type="ORF">J0H12_02410</name>
</gene>
<proteinExistence type="predicted"/>
<dbReference type="AlphaFoldDB" id="A0A8J7TSW3"/>
<organism evidence="2 3">
    <name type="scientific">Candidatus Paracaedimonas acanthamoebae</name>
    <dbReference type="NCBI Taxonomy" id="244581"/>
    <lineage>
        <taxon>Bacteria</taxon>
        <taxon>Pseudomonadati</taxon>
        <taxon>Pseudomonadota</taxon>
        <taxon>Alphaproteobacteria</taxon>
        <taxon>Holosporales</taxon>
        <taxon>Caedimonadaceae</taxon>
        <taxon>Candidatus Paracaedimonas</taxon>
    </lineage>
</organism>
<dbReference type="GO" id="GO:0006261">
    <property type="term" value="P:DNA-templated DNA replication"/>
    <property type="evidence" value="ECO:0007669"/>
    <property type="project" value="TreeGrafter"/>
</dbReference>
<dbReference type="PANTHER" id="PTHR11669:SF8">
    <property type="entry name" value="DNA POLYMERASE III SUBUNIT DELTA"/>
    <property type="match status" value="1"/>
</dbReference>
<dbReference type="PANTHER" id="PTHR11669">
    <property type="entry name" value="REPLICATION FACTOR C / DNA POLYMERASE III GAMMA-TAU SUBUNIT"/>
    <property type="match status" value="1"/>
</dbReference>
<evidence type="ECO:0000259" key="1">
    <source>
        <dbReference type="SMART" id="SM00382"/>
    </source>
</evidence>
<dbReference type="EMBL" id="JAFKGL010000012">
    <property type="protein sequence ID" value="MBN9412766.1"/>
    <property type="molecule type" value="Genomic_DNA"/>
</dbReference>
<dbReference type="Gene3D" id="3.40.50.300">
    <property type="entry name" value="P-loop containing nucleotide triphosphate hydrolases"/>
    <property type="match status" value="1"/>
</dbReference>
<dbReference type="SMART" id="SM00382">
    <property type="entry name" value="AAA"/>
    <property type="match status" value="1"/>
</dbReference>
<evidence type="ECO:0000313" key="2">
    <source>
        <dbReference type="EMBL" id="MBN9412766.1"/>
    </source>
</evidence>
<dbReference type="Proteomes" id="UP000664414">
    <property type="component" value="Unassembled WGS sequence"/>
</dbReference>
<dbReference type="InterPro" id="IPR050238">
    <property type="entry name" value="DNA_Rep/Repair_Clamp_Loader"/>
</dbReference>
<comment type="caution">
    <text evidence="2">The sequence shown here is derived from an EMBL/GenBank/DDBJ whole genome shotgun (WGS) entry which is preliminary data.</text>
</comment>
<dbReference type="InterPro" id="IPR003593">
    <property type="entry name" value="AAA+_ATPase"/>
</dbReference>
<sequence length="356" mass="41184">MSFEVNKIIPVVGHTRILQDLAEQIKNHVLPHGLLLIGPKGVGKSTLAFQLISTLFKGVNLDIEMTSEDPMHRRLIHGSHADFKHIQLKINEEGKAQQEIPLELVREVVQFLQTTPLEGGWRIVLIEDADCLGRKAANALLKSLEEPPPKTLLILCASQEQQVLPTLRSRCHRIVLKRLTDEEVRKVLRKYPNIPADELELLTMFAEGSPGRAMMLWQLGGKQFYQEFLDVLQSSIKGQFTLLVPFIEKYTQTQPDKSFDPYRAIGYFISWWLGRYLLKIGQNEDDIFKLGDTQLKSQIFKRFPFKFWEQHYHKINFFYHHPQIVGLERKYCLAVIMLGFVFGPKAYNEGIENEFR</sequence>
<protein>
    <submittedName>
        <fullName evidence="2">DNA polymerase III subunit</fullName>
    </submittedName>
</protein>
<dbReference type="InterPro" id="IPR027417">
    <property type="entry name" value="P-loop_NTPase"/>
</dbReference>
<feature type="domain" description="AAA+ ATPase" evidence="1">
    <location>
        <begin position="30"/>
        <end position="179"/>
    </location>
</feature>
<reference evidence="2" key="1">
    <citation type="submission" date="2021-02" db="EMBL/GenBank/DDBJ databases">
        <title>Thiocyanate and organic carbon inputs drive convergent selection for specific autotrophic Afipia and Thiobacillus strains within complex microbiomes.</title>
        <authorList>
            <person name="Huddy R.J."/>
            <person name="Sachdeva R."/>
            <person name="Kadzinga F."/>
            <person name="Kantor R.S."/>
            <person name="Harrison S.T.L."/>
            <person name="Banfield J.F."/>
        </authorList>
    </citation>
    <scope>NUCLEOTIDE SEQUENCE</scope>
    <source>
        <strain evidence="2">SCN18_10_11_15_R4_P_38_20</strain>
    </source>
</reference>
<accession>A0A8J7TSW3</accession>